<evidence type="ECO:0000256" key="2">
    <source>
        <dbReference type="ARBA" id="ARBA00022723"/>
    </source>
</evidence>
<organism evidence="8 9">
    <name type="scientific">Spirosoma foliorum</name>
    <dbReference type="NCBI Taxonomy" id="2710596"/>
    <lineage>
        <taxon>Bacteria</taxon>
        <taxon>Pseudomonadati</taxon>
        <taxon>Bacteroidota</taxon>
        <taxon>Cytophagia</taxon>
        <taxon>Cytophagales</taxon>
        <taxon>Cytophagaceae</taxon>
        <taxon>Spirosoma</taxon>
    </lineage>
</organism>
<dbReference type="CDD" id="cd16029">
    <property type="entry name" value="4-S"/>
    <property type="match status" value="1"/>
</dbReference>
<dbReference type="AlphaFoldDB" id="A0A7G5H617"/>
<keyword evidence="4" id="KW-0106">Calcium</keyword>
<accession>A0A7G5H617</accession>
<dbReference type="Pfam" id="PF00884">
    <property type="entry name" value="Sulfatase"/>
    <property type="match status" value="1"/>
</dbReference>
<proteinExistence type="inferred from homology"/>
<dbReference type="InterPro" id="IPR050738">
    <property type="entry name" value="Sulfatase"/>
</dbReference>
<dbReference type="SUPFAM" id="SSF53649">
    <property type="entry name" value="Alkaline phosphatase-like"/>
    <property type="match status" value="1"/>
</dbReference>
<keyword evidence="3" id="KW-0378">Hydrolase</keyword>
<feature type="signal peptide" evidence="6">
    <location>
        <begin position="1"/>
        <end position="26"/>
    </location>
</feature>
<keyword evidence="2" id="KW-0479">Metal-binding</keyword>
<feature type="domain" description="Sulfatase N-terminal" evidence="7">
    <location>
        <begin position="32"/>
        <end position="365"/>
    </location>
</feature>
<evidence type="ECO:0000259" key="7">
    <source>
        <dbReference type="Pfam" id="PF00884"/>
    </source>
</evidence>
<name>A0A7G5H617_9BACT</name>
<dbReference type="PANTHER" id="PTHR42693:SF27">
    <property type="entry name" value="ARYLSULFATASE B [PRECURSOR]"/>
    <property type="match status" value="1"/>
</dbReference>
<protein>
    <submittedName>
        <fullName evidence="8">Arylsulfatase</fullName>
    </submittedName>
</protein>
<feature type="chain" id="PRO_5028831516" evidence="6">
    <location>
        <begin position="27"/>
        <end position="493"/>
    </location>
</feature>
<evidence type="ECO:0000256" key="6">
    <source>
        <dbReference type="SAM" id="SignalP"/>
    </source>
</evidence>
<gene>
    <name evidence="8" type="ORF">H3H32_17510</name>
</gene>
<dbReference type="PANTHER" id="PTHR42693">
    <property type="entry name" value="ARYLSULFATASE FAMILY MEMBER"/>
    <property type="match status" value="1"/>
</dbReference>
<dbReference type="GO" id="GO:0004065">
    <property type="term" value="F:arylsulfatase activity"/>
    <property type="evidence" value="ECO:0007669"/>
    <property type="project" value="TreeGrafter"/>
</dbReference>
<evidence type="ECO:0000313" key="9">
    <source>
        <dbReference type="Proteomes" id="UP000515369"/>
    </source>
</evidence>
<dbReference type="EMBL" id="CP059732">
    <property type="protein sequence ID" value="QMW06559.1"/>
    <property type="molecule type" value="Genomic_DNA"/>
</dbReference>
<keyword evidence="9" id="KW-1185">Reference proteome</keyword>
<dbReference type="InterPro" id="IPR000917">
    <property type="entry name" value="Sulfatase_N"/>
</dbReference>
<feature type="region of interest" description="Disordered" evidence="5">
    <location>
        <begin position="235"/>
        <end position="264"/>
    </location>
</feature>
<dbReference type="InterPro" id="IPR024607">
    <property type="entry name" value="Sulfatase_CS"/>
</dbReference>
<dbReference type="Proteomes" id="UP000515369">
    <property type="component" value="Chromosome"/>
</dbReference>
<dbReference type="InterPro" id="IPR017850">
    <property type="entry name" value="Alkaline_phosphatase_core_sf"/>
</dbReference>
<evidence type="ECO:0000256" key="1">
    <source>
        <dbReference type="ARBA" id="ARBA00008779"/>
    </source>
</evidence>
<evidence type="ECO:0000313" key="8">
    <source>
        <dbReference type="EMBL" id="QMW06559.1"/>
    </source>
</evidence>
<dbReference type="KEGG" id="sfol:H3H32_17510"/>
<sequence>MNRLLSKSLPLSWVICALLSTPQVYAQRPGTPNIVIVVADDLGWNDVGFHNPKIISPNLNALAKKGRELSRFYVAAICSPTRSGLLTGKYPDRFGIRNEVIRPNTIGGLPPEEQTLANVLAKAGYDRRGAFGKWHLGHSDAKYHPLNRGFTSFYGHYNGAIDYYSHFRNGALDWHRNFETSADTGYSVDLVAREAVKFIQDSPTSKPFLAYVAFNGVHAPLQAKASDLLKNGYDPSKSQEGFTSGGGQPGEFNTPDYGKKGRGNNLRQTYTAMVTGMDNALGQILKAIDEKGIADNTIIWFLSDNGGIPTFGGNNDPLRGTKHTEWEGGVRSSSVVYWKSKIEGGQKINEVIGFIDVLPTLTRLAKAPNIPKTDGIDVIRALQGETLPDRTLFLGHEAVVTKRWKLNEGQLFDLSQDNSETTNVAASHPAEFTQLTNALTDFKKFVIPFPFPSQPKGWLPPHKLDHTRCTNGNSLSRLAHGQNQLATYLFLSC</sequence>
<comment type="similarity">
    <text evidence="1">Belongs to the sulfatase family.</text>
</comment>
<dbReference type="Gene3D" id="3.40.720.10">
    <property type="entry name" value="Alkaline Phosphatase, subunit A"/>
    <property type="match status" value="1"/>
</dbReference>
<reference evidence="8 9" key="1">
    <citation type="submission" date="2020-07" db="EMBL/GenBank/DDBJ databases">
        <title>Spirosoma foliorum sp. nov., isolated from the leaves on the Nejang mountain Korea, Republic of.</title>
        <authorList>
            <person name="Ho H."/>
            <person name="Lee Y.-J."/>
            <person name="Nurcahyanto D.-A."/>
            <person name="Kim S.-G."/>
        </authorList>
    </citation>
    <scope>NUCLEOTIDE SEQUENCE [LARGE SCALE GENOMIC DNA]</scope>
    <source>
        <strain evidence="8 9">PL0136</strain>
    </source>
</reference>
<dbReference type="Gene3D" id="3.30.1120.10">
    <property type="match status" value="1"/>
</dbReference>
<evidence type="ECO:0000256" key="5">
    <source>
        <dbReference type="SAM" id="MobiDB-lite"/>
    </source>
</evidence>
<dbReference type="GO" id="GO:0046872">
    <property type="term" value="F:metal ion binding"/>
    <property type="evidence" value="ECO:0007669"/>
    <property type="project" value="UniProtKB-KW"/>
</dbReference>
<keyword evidence="6" id="KW-0732">Signal</keyword>
<dbReference type="RefSeq" id="WP_182463956.1">
    <property type="nucleotide sequence ID" value="NZ_CP059732.1"/>
</dbReference>
<evidence type="ECO:0000256" key="3">
    <source>
        <dbReference type="ARBA" id="ARBA00022801"/>
    </source>
</evidence>
<evidence type="ECO:0000256" key="4">
    <source>
        <dbReference type="ARBA" id="ARBA00022837"/>
    </source>
</evidence>
<dbReference type="PROSITE" id="PS00523">
    <property type="entry name" value="SULFATASE_1"/>
    <property type="match status" value="1"/>
</dbReference>